<protein>
    <submittedName>
        <fullName evidence="2">Uncharacterized protein</fullName>
    </submittedName>
</protein>
<feature type="coiled-coil region" evidence="1">
    <location>
        <begin position="51"/>
        <end position="117"/>
    </location>
</feature>
<dbReference type="SUPFAM" id="SSF58100">
    <property type="entry name" value="Bacterial hemolysins"/>
    <property type="match status" value="1"/>
</dbReference>
<dbReference type="Gene3D" id="1.20.5.190">
    <property type="match status" value="2"/>
</dbReference>
<dbReference type="AlphaFoldDB" id="A0A5D4THP0"/>
<accession>A0A5D4THP0</accession>
<proteinExistence type="predicted"/>
<dbReference type="OrthoDB" id="2931259at2"/>
<dbReference type="Proteomes" id="UP000324517">
    <property type="component" value="Unassembled WGS sequence"/>
</dbReference>
<evidence type="ECO:0000313" key="2">
    <source>
        <dbReference type="EMBL" id="TYS74815.1"/>
    </source>
</evidence>
<keyword evidence="1" id="KW-0175">Coiled coil</keyword>
<name>A0A5D4THP0_9BACI</name>
<dbReference type="EMBL" id="VTET01000001">
    <property type="protein sequence ID" value="TYS74815.1"/>
    <property type="molecule type" value="Genomic_DNA"/>
</dbReference>
<organism evidence="2 3">
    <name type="scientific">Sutcliffiella horikoshii</name>
    <dbReference type="NCBI Taxonomy" id="79883"/>
    <lineage>
        <taxon>Bacteria</taxon>
        <taxon>Bacillati</taxon>
        <taxon>Bacillota</taxon>
        <taxon>Bacilli</taxon>
        <taxon>Bacillales</taxon>
        <taxon>Bacillaceae</taxon>
        <taxon>Sutcliffiella</taxon>
    </lineage>
</organism>
<evidence type="ECO:0000313" key="3">
    <source>
        <dbReference type="Proteomes" id="UP000324517"/>
    </source>
</evidence>
<gene>
    <name evidence="2" type="ORF">FZC75_01810</name>
</gene>
<sequence length="120" mass="13969">MLKQILQGINEMKVDIGELKSDVSTLKSDVSTLKSDVSTLKSDVYTLKNDVSTLKNDVDTLKTEFKDYKDEYRRDMKKIDLRLNATNERLDSFKFDTDLLIEKNAKLEFRVNRLEKNSEV</sequence>
<reference evidence="2 3" key="1">
    <citation type="submission" date="2019-08" db="EMBL/GenBank/DDBJ databases">
        <title>Bacillus genomes from the desert of Cuatro Cienegas, Coahuila.</title>
        <authorList>
            <person name="Olmedo-Alvarez G."/>
        </authorList>
    </citation>
    <scope>NUCLEOTIDE SEQUENCE [LARGE SCALE GENOMIC DNA]</scope>
    <source>
        <strain evidence="2 3">CH98b_3T</strain>
    </source>
</reference>
<comment type="caution">
    <text evidence="2">The sequence shown here is derived from an EMBL/GenBank/DDBJ whole genome shotgun (WGS) entry which is preliminary data.</text>
</comment>
<evidence type="ECO:0000256" key="1">
    <source>
        <dbReference type="SAM" id="Coils"/>
    </source>
</evidence>